<evidence type="ECO:0000313" key="2">
    <source>
        <dbReference type="EMBL" id="KAK3342267.1"/>
    </source>
</evidence>
<reference evidence="2" key="2">
    <citation type="submission" date="2023-06" db="EMBL/GenBank/DDBJ databases">
        <authorList>
            <consortium name="Lawrence Berkeley National Laboratory"/>
            <person name="Haridas S."/>
            <person name="Hensen N."/>
            <person name="Bonometti L."/>
            <person name="Westerberg I."/>
            <person name="Brannstrom I.O."/>
            <person name="Guillou S."/>
            <person name="Cros-Aarteil S."/>
            <person name="Calhoun S."/>
            <person name="Kuo A."/>
            <person name="Mondo S."/>
            <person name="Pangilinan J."/>
            <person name="Riley R."/>
            <person name="Labutti K."/>
            <person name="Andreopoulos B."/>
            <person name="Lipzen A."/>
            <person name="Chen C."/>
            <person name="Yanf M."/>
            <person name="Daum C."/>
            <person name="Ng V."/>
            <person name="Clum A."/>
            <person name="Steindorff A."/>
            <person name="Ohm R."/>
            <person name="Martin F."/>
            <person name="Silar P."/>
            <person name="Natvig D."/>
            <person name="Lalanne C."/>
            <person name="Gautier V."/>
            <person name="Ament-Velasquez S.L."/>
            <person name="Kruys A."/>
            <person name="Hutchinson M.I."/>
            <person name="Powell A.J."/>
            <person name="Barry K."/>
            <person name="Miller A.N."/>
            <person name="Grigoriev I.V."/>
            <person name="Debuchy R."/>
            <person name="Gladieux P."/>
            <person name="Thoren M.H."/>
            <person name="Johannesson H."/>
        </authorList>
    </citation>
    <scope>NUCLEOTIDE SEQUENCE</scope>
    <source>
        <strain evidence="2">CBS 560.94</strain>
    </source>
</reference>
<keyword evidence="1" id="KW-0812">Transmembrane</keyword>
<feature type="transmembrane region" description="Helical" evidence="1">
    <location>
        <begin position="23"/>
        <end position="52"/>
    </location>
</feature>
<evidence type="ECO:0000313" key="3">
    <source>
        <dbReference type="Proteomes" id="UP001278500"/>
    </source>
</evidence>
<evidence type="ECO:0000256" key="1">
    <source>
        <dbReference type="SAM" id="Phobius"/>
    </source>
</evidence>
<dbReference type="EMBL" id="JAUEPP010000005">
    <property type="protein sequence ID" value="KAK3342267.1"/>
    <property type="molecule type" value="Genomic_DNA"/>
</dbReference>
<name>A0AAE0MRD1_9PEZI</name>
<comment type="caution">
    <text evidence="2">The sequence shown here is derived from an EMBL/GenBank/DDBJ whole genome shotgun (WGS) entry which is preliminary data.</text>
</comment>
<dbReference type="AlphaFoldDB" id="A0AAE0MRD1"/>
<reference evidence="2" key="1">
    <citation type="journal article" date="2023" name="Mol. Phylogenet. Evol.">
        <title>Genome-scale phylogeny and comparative genomics of the fungal order Sordariales.</title>
        <authorList>
            <person name="Hensen N."/>
            <person name="Bonometti L."/>
            <person name="Westerberg I."/>
            <person name="Brannstrom I.O."/>
            <person name="Guillou S."/>
            <person name="Cros-Aarteil S."/>
            <person name="Calhoun S."/>
            <person name="Haridas S."/>
            <person name="Kuo A."/>
            <person name="Mondo S."/>
            <person name="Pangilinan J."/>
            <person name="Riley R."/>
            <person name="LaButti K."/>
            <person name="Andreopoulos B."/>
            <person name="Lipzen A."/>
            <person name="Chen C."/>
            <person name="Yan M."/>
            <person name="Daum C."/>
            <person name="Ng V."/>
            <person name="Clum A."/>
            <person name="Steindorff A."/>
            <person name="Ohm R.A."/>
            <person name="Martin F."/>
            <person name="Silar P."/>
            <person name="Natvig D.O."/>
            <person name="Lalanne C."/>
            <person name="Gautier V."/>
            <person name="Ament-Velasquez S.L."/>
            <person name="Kruys A."/>
            <person name="Hutchinson M.I."/>
            <person name="Powell A.J."/>
            <person name="Barry K."/>
            <person name="Miller A.N."/>
            <person name="Grigoriev I.V."/>
            <person name="Debuchy R."/>
            <person name="Gladieux P."/>
            <person name="Hiltunen Thoren M."/>
            <person name="Johannesson H."/>
        </authorList>
    </citation>
    <scope>NUCLEOTIDE SEQUENCE</scope>
    <source>
        <strain evidence="2">CBS 560.94</strain>
    </source>
</reference>
<dbReference type="Proteomes" id="UP001278500">
    <property type="component" value="Unassembled WGS sequence"/>
</dbReference>
<accession>A0AAE0MRD1</accession>
<proteinExistence type="predicted"/>
<keyword evidence="1" id="KW-1133">Transmembrane helix</keyword>
<organism evidence="2 3">
    <name type="scientific">Neurospora tetraspora</name>
    <dbReference type="NCBI Taxonomy" id="94610"/>
    <lineage>
        <taxon>Eukaryota</taxon>
        <taxon>Fungi</taxon>
        <taxon>Dikarya</taxon>
        <taxon>Ascomycota</taxon>
        <taxon>Pezizomycotina</taxon>
        <taxon>Sordariomycetes</taxon>
        <taxon>Sordariomycetidae</taxon>
        <taxon>Sordariales</taxon>
        <taxon>Sordariaceae</taxon>
        <taxon>Neurospora</taxon>
    </lineage>
</organism>
<keyword evidence="1" id="KW-0472">Membrane</keyword>
<dbReference type="GeneID" id="87866289"/>
<protein>
    <submittedName>
        <fullName evidence="2">Uncharacterized protein</fullName>
    </submittedName>
</protein>
<gene>
    <name evidence="2" type="ORF">B0H65DRAFT_539993</name>
</gene>
<sequence length="127" mass="13900">MPMTLPVSTNHNLSPTRPPHPCLFQTCFMSLAHVMGIATVLISLSLAGFCAFETRYSGFDKGLIGQSAWDVSVRHSITSQVPEVQMMNSQSSTAASLPSFLSFLASHDAFKCRRSPSRGQSTYSFHQ</sequence>
<keyword evidence="3" id="KW-1185">Reference proteome</keyword>
<dbReference type="RefSeq" id="XP_062680060.1">
    <property type="nucleotide sequence ID" value="XM_062829135.1"/>
</dbReference>